<reference evidence="1 2" key="1">
    <citation type="submission" date="2019-04" db="EMBL/GenBank/DDBJ databases">
        <title>Genomic characterization of Staphylococcus petrasii strains.</title>
        <authorList>
            <person name="Vrbovska V."/>
            <person name="Kovarovic V."/>
            <person name="Maslanova I."/>
            <person name="Indrakova A."/>
            <person name="Petras P."/>
            <person name="Sedo O."/>
            <person name="Svec P."/>
            <person name="Fisarova L."/>
            <person name="Sedlacek I."/>
            <person name="Doskar J."/>
            <person name="Pantucek R."/>
        </authorList>
    </citation>
    <scope>NUCLEOTIDE SEQUENCE [LARGE SCALE GENOMIC DNA]</scope>
    <source>
        <strain evidence="1 2">CCM 8529</strain>
    </source>
</reference>
<dbReference type="EMBL" id="SRPJ01000002">
    <property type="protein sequence ID" value="TGN27705.1"/>
    <property type="molecule type" value="Genomic_DNA"/>
</dbReference>
<keyword evidence="2" id="KW-1185">Reference proteome</keyword>
<dbReference type="AlphaFoldDB" id="A0A4Z1BYM2"/>
<accession>A0A4Z1BYM2</accession>
<dbReference type="Proteomes" id="UP000297459">
    <property type="component" value="Unassembled WGS sequence"/>
</dbReference>
<comment type="caution">
    <text evidence="1">The sequence shown here is derived from an EMBL/GenBank/DDBJ whole genome shotgun (WGS) entry which is preliminary data.</text>
</comment>
<name>A0A4Z1BYM2_9STAP</name>
<dbReference type="RefSeq" id="WP_126565776.1">
    <property type="nucleotide sequence ID" value="NZ_BMCY01000002.1"/>
</dbReference>
<organism evidence="1 2">
    <name type="scientific">Staphylococcus pragensis</name>
    <dbReference type="NCBI Taxonomy" id="1611836"/>
    <lineage>
        <taxon>Bacteria</taxon>
        <taxon>Bacillati</taxon>
        <taxon>Bacillota</taxon>
        <taxon>Bacilli</taxon>
        <taxon>Bacillales</taxon>
        <taxon>Staphylococcaceae</taxon>
        <taxon>Staphylococcus</taxon>
    </lineage>
</organism>
<proteinExistence type="predicted"/>
<evidence type="ECO:0000313" key="2">
    <source>
        <dbReference type="Proteomes" id="UP000297459"/>
    </source>
</evidence>
<evidence type="ECO:0000313" key="1">
    <source>
        <dbReference type="EMBL" id="TGN27705.1"/>
    </source>
</evidence>
<gene>
    <name evidence="1" type="ORF">E2558_07600</name>
</gene>
<protein>
    <submittedName>
        <fullName evidence="1">Uncharacterized protein</fullName>
    </submittedName>
</protein>
<sequence>MKVLEKENKAIIDAWNVLFEDNDYQTLIKELDSFLDETKALREAGYSNSEIDKQQLSKIYKLENGFKEFAVSKLQSINDQLCIMQNEALEQDIDNPHAEIIKRQDLQARLSLITNDEAIALIKHLAPTDTKIYEIYLYENLINNRFNELEKKHIAKDFEKLKEKVLYPYSDEIEYKRLVSERNTLNTLKMNYLGIPATKDEAGYIGVRSVKQRYLDVLSNNE</sequence>